<dbReference type="EMBL" id="LR586016">
    <property type="protein sequence ID" value="VIP02927.1"/>
    <property type="molecule type" value="Genomic_DNA"/>
</dbReference>
<feature type="chain" id="PRO_5036172765" description="TIGR03067 domain-containing protein" evidence="1">
    <location>
        <begin position="25"/>
        <end position="160"/>
    </location>
</feature>
<evidence type="ECO:0000313" key="3">
    <source>
        <dbReference type="Proteomes" id="UP000464378"/>
    </source>
</evidence>
<sequence length="160" mass="17710">MRRFVAGIGVAVALCTLALGSLRADDKAIAKEKATLKGTWRITSILKDGKEIDAFVNLGIDFVFDGDRLEIRGEAEGFETQVKQYRIDPTVTPKILDFADNAKAIENADKLFEGIYEIKDDTMRWCVKMSGDNPAKGDRPTMIESTADNSALVITLKRRP</sequence>
<gene>
    <name evidence="2" type="ORF">GMBLW1_10330</name>
</gene>
<feature type="signal peptide" evidence="1">
    <location>
        <begin position="1"/>
        <end position="24"/>
    </location>
</feature>
<protein>
    <recommendedName>
        <fullName evidence="4">TIGR03067 domain-containing protein</fullName>
    </recommendedName>
</protein>
<evidence type="ECO:0000313" key="2">
    <source>
        <dbReference type="EMBL" id="VIP02927.1"/>
    </source>
</evidence>
<evidence type="ECO:0000256" key="1">
    <source>
        <dbReference type="SAM" id="SignalP"/>
    </source>
</evidence>
<dbReference type="EMBL" id="LR593887">
    <property type="protein sequence ID" value="VTS02869.1"/>
    <property type="molecule type" value="Genomic_DNA"/>
</dbReference>
<accession>A0A6C2YNH7</accession>
<dbReference type="RefSeq" id="WP_162658048.1">
    <property type="nucleotide sequence ID" value="NZ_LR593887.1"/>
</dbReference>
<dbReference type="AlphaFoldDB" id="A0A6C2YNH7"/>
<organism evidence="2">
    <name type="scientific">Tuwongella immobilis</name>
    <dbReference type="NCBI Taxonomy" id="692036"/>
    <lineage>
        <taxon>Bacteria</taxon>
        <taxon>Pseudomonadati</taxon>
        <taxon>Planctomycetota</taxon>
        <taxon>Planctomycetia</taxon>
        <taxon>Gemmatales</taxon>
        <taxon>Gemmataceae</taxon>
        <taxon>Tuwongella</taxon>
    </lineage>
</organism>
<reference evidence="2" key="1">
    <citation type="submission" date="2019-04" db="EMBL/GenBank/DDBJ databases">
        <authorList>
            <consortium name="Science for Life Laboratories"/>
        </authorList>
    </citation>
    <scope>NUCLEOTIDE SEQUENCE</scope>
    <source>
        <strain evidence="2">MBLW1</strain>
    </source>
</reference>
<dbReference type="InterPro" id="IPR017504">
    <property type="entry name" value="CHP03067_Planctomycetes"/>
</dbReference>
<evidence type="ECO:0008006" key="4">
    <source>
        <dbReference type="Google" id="ProtNLM"/>
    </source>
</evidence>
<dbReference type="KEGG" id="tim:GMBLW1_10330"/>
<dbReference type="NCBIfam" id="TIGR03067">
    <property type="entry name" value="Planc_TIGR03067"/>
    <property type="match status" value="1"/>
</dbReference>
<proteinExistence type="predicted"/>
<keyword evidence="3" id="KW-1185">Reference proteome</keyword>
<keyword evidence="1" id="KW-0732">Signal</keyword>
<name>A0A6C2YNH7_9BACT</name>
<dbReference type="InParanoid" id="A0A6C2YNH7"/>
<dbReference type="Proteomes" id="UP000464378">
    <property type="component" value="Chromosome"/>
</dbReference>